<feature type="binding site" evidence="9">
    <location>
        <position position="249"/>
    </location>
    <ligand>
        <name>substrate</name>
    </ligand>
</feature>
<dbReference type="HAMAP" id="MF_01987">
    <property type="entry name" value="Ribokinase"/>
    <property type="match status" value="1"/>
</dbReference>
<feature type="binding site" evidence="9">
    <location>
        <begin position="215"/>
        <end position="220"/>
    </location>
    <ligand>
        <name>ATP</name>
        <dbReference type="ChEBI" id="CHEBI:30616"/>
    </ligand>
</feature>
<evidence type="ECO:0000256" key="2">
    <source>
        <dbReference type="ARBA" id="ARBA00022723"/>
    </source>
</evidence>
<feature type="binding site" evidence="9">
    <location>
        <position position="279"/>
    </location>
    <ligand>
        <name>K(+)</name>
        <dbReference type="ChEBI" id="CHEBI:29103"/>
    </ligand>
</feature>
<comment type="function">
    <text evidence="9">Catalyzes the phosphorylation of ribose at O-5 in a reaction requiring ATP and magnesium. The resulting D-ribose-5-phosphate can then be used either for sythesis of nucleotides, histidine, and tryptophan, or as a component of the pentose phosphate pathway.</text>
</comment>
<feature type="binding site" evidence="9">
    <location>
        <position position="245"/>
    </location>
    <ligand>
        <name>K(+)</name>
        <dbReference type="ChEBI" id="CHEBI:29103"/>
    </ligand>
</feature>
<keyword evidence="5 9" id="KW-0067">ATP-binding</keyword>
<feature type="binding site" evidence="9">
    <location>
        <position position="243"/>
    </location>
    <ligand>
        <name>K(+)</name>
        <dbReference type="ChEBI" id="CHEBI:29103"/>
    </ligand>
</feature>
<comment type="cofactor">
    <cofactor evidence="9">
        <name>Mg(2+)</name>
        <dbReference type="ChEBI" id="CHEBI:18420"/>
    </cofactor>
    <text evidence="9">Requires a divalent cation, most likely magnesium in vivo, as an electrophilic catalyst to aid phosphoryl group transfer. It is the chelate of the metal and the nucleotide that is the actual substrate.</text>
</comment>
<dbReference type="PRINTS" id="PR00990">
    <property type="entry name" value="RIBOKINASE"/>
</dbReference>
<evidence type="ECO:0000256" key="7">
    <source>
        <dbReference type="ARBA" id="ARBA00022958"/>
    </source>
</evidence>
<protein>
    <recommendedName>
        <fullName evidence="9">Ribokinase</fullName>
        <shortName evidence="9">RK</shortName>
        <ecNumber evidence="9">2.7.1.15</ecNumber>
    </recommendedName>
</protein>
<dbReference type="InterPro" id="IPR011877">
    <property type="entry name" value="Ribokinase"/>
</dbReference>
<dbReference type="InterPro" id="IPR011611">
    <property type="entry name" value="PfkB_dom"/>
</dbReference>
<comment type="catalytic activity">
    <reaction evidence="9">
        <text>D-ribose + ATP = D-ribose 5-phosphate + ADP + H(+)</text>
        <dbReference type="Rhea" id="RHEA:13697"/>
        <dbReference type="ChEBI" id="CHEBI:15378"/>
        <dbReference type="ChEBI" id="CHEBI:30616"/>
        <dbReference type="ChEBI" id="CHEBI:47013"/>
        <dbReference type="ChEBI" id="CHEBI:78346"/>
        <dbReference type="ChEBI" id="CHEBI:456216"/>
        <dbReference type="EC" id="2.7.1.15"/>
    </reaction>
</comment>
<keyword evidence="8 9" id="KW-0119">Carbohydrate metabolism</keyword>
<dbReference type="InterPro" id="IPR002139">
    <property type="entry name" value="Ribo/fructo_kinase"/>
</dbReference>
<dbReference type="SUPFAM" id="SSF53613">
    <property type="entry name" value="Ribokinase-like"/>
    <property type="match status" value="1"/>
</dbReference>
<evidence type="ECO:0000256" key="6">
    <source>
        <dbReference type="ARBA" id="ARBA00022842"/>
    </source>
</evidence>
<keyword evidence="4 9" id="KW-0418">Kinase</keyword>
<feature type="binding site" evidence="9">
    <location>
        <position position="288"/>
    </location>
    <ligand>
        <name>K(+)</name>
        <dbReference type="ChEBI" id="CHEBI:29103"/>
    </ligand>
</feature>
<keyword evidence="7 9" id="KW-0630">Potassium</keyword>
<evidence type="ECO:0000259" key="10">
    <source>
        <dbReference type="Pfam" id="PF00294"/>
    </source>
</evidence>
<keyword evidence="2 9" id="KW-0479">Metal-binding</keyword>
<dbReference type="PANTHER" id="PTHR10584">
    <property type="entry name" value="SUGAR KINASE"/>
    <property type="match status" value="1"/>
</dbReference>
<dbReference type="EC" id="2.7.1.15" evidence="9"/>
<reference evidence="12" key="1">
    <citation type="journal article" date="2019" name="Int. J. Syst. Evol. Microbiol.">
        <title>The Global Catalogue of Microorganisms (GCM) 10K type strain sequencing project: providing services to taxonomists for standard genome sequencing and annotation.</title>
        <authorList>
            <consortium name="The Broad Institute Genomics Platform"/>
            <consortium name="The Broad Institute Genome Sequencing Center for Infectious Disease"/>
            <person name="Wu L."/>
            <person name="Ma J."/>
        </authorList>
    </citation>
    <scope>NUCLEOTIDE SEQUENCE [LARGE SCALE GENOMIC DNA]</scope>
    <source>
        <strain evidence="12">JCM 1490</strain>
    </source>
</reference>
<dbReference type="EMBL" id="JBHTCQ010000002">
    <property type="protein sequence ID" value="MFC7405788.1"/>
    <property type="molecule type" value="Genomic_DNA"/>
</dbReference>
<comment type="similarity">
    <text evidence="9">Belongs to the carbohydrate kinase PfkB family. Ribokinase subfamily.</text>
</comment>
<feature type="domain" description="Carbohydrate kinase PfkB" evidence="10">
    <location>
        <begin position="4"/>
        <end position="291"/>
    </location>
</feature>
<dbReference type="Proteomes" id="UP001596455">
    <property type="component" value="Unassembled WGS sequence"/>
</dbReference>
<comment type="caution">
    <text evidence="11">The sequence shown here is derived from an EMBL/GenBank/DDBJ whole genome shotgun (WGS) entry which is preliminary data.</text>
</comment>
<dbReference type="Gene3D" id="3.40.1190.20">
    <property type="match status" value="1"/>
</dbReference>
<evidence type="ECO:0000256" key="9">
    <source>
        <dbReference type="HAMAP-Rule" id="MF_01987"/>
    </source>
</evidence>
<keyword evidence="6 9" id="KW-0460">Magnesium</keyword>
<feature type="binding site" evidence="9">
    <location>
        <position position="282"/>
    </location>
    <ligand>
        <name>K(+)</name>
        <dbReference type="ChEBI" id="CHEBI:29103"/>
    </ligand>
</feature>
<feature type="binding site" evidence="9">
    <location>
        <position position="182"/>
    </location>
    <ligand>
        <name>ATP</name>
        <dbReference type="ChEBI" id="CHEBI:30616"/>
    </ligand>
</feature>
<feature type="binding site" evidence="9">
    <location>
        <position position="138"/>
    </location>
    <ligand>
        <name>substrate</name>
    </ligand>
</feature>
<dbReference type="PANTHER" id="PTHR10584:SF166">
    <property type="entry name" value="RIBOKINASE"/>
    <property type="match status" value="1"/>
</dbReference>
<dbReference type="CDD" id="cd01174">
    <property type="entry name" value="ribokinase"/>
    <property type="match status" value="1"/>
</dbReference>
<feature type="binding site" evidence="9">
    <location>
        <begin position="12"/>
        <end position="14"/>
    </location>
    <ligand>
        <name>substrate</name>
    </ligand>
</feature>
<keyword evidence="1 9" id="KW-0808">Transferase</keyword>
<comment type="activity regulation">
    <text evidence="9">Activated by a monovalent cation that binds near, but not in, the active site. The most likely occupant of the site in vivo is potassium. Ion binding induces a conformational change that may alter substrate affinity.</text>
</comment>
<feature type="binding site" evidence="9">
    <location>
        <begin position="40"/>
        <end position="44"/>
    </location>
    <ligand>
        <name>substrate</name>
    </ligand>
</feature>
<evidence type="ECO:0000256" key="3">
    <source>
        <dbReference type="ARBA" id="ARBA00022741"/>
    </source>
</evidence>
<comment type="pathway">
    <text evidence="9">Carbohydrate metabolism; D-ribose degradation; D-ribose 5-phosphate from beta-D-ribopyranose: step 2/2.</text>
</comment>
<keyword evidence="9" id="KW-0963">Cytoplasm</keyword>
<dbReference type="Pfam" id="PF00294">
    <property type="entry name" value="PfkB"/>
    <property type="match status" value="1"/>
</dbReference>
<name>A0ABW2QEZ9_9MICO</name>
<evidence type="ECO:0000256" key="5">
    <source>
        <dbReference type="ARBA" id="ARBA00022840"/>
    </source>
</evidence>
<accession>A0ABW2QEZ9</accession>
<evidence type="ECO:0000256" key="1">
    <source>
        <dbReference type="ARBA" id="ARBA00022679"/>
    </source>
</evidence>
<comment type="caution">
    <text evidence="9">Lacks conserved residue(s) required for the propagation of feature annotation.</text>
</comment>
<dbReference type="RefSeq" id="WP_382394541.1">
    <property type="nucleotide sequence ID" value="NZ_JBHTCQ010000002.1"/>
</dbReference>
<evidence type="ECO:0000313" key="11">
    <source>
        <dbReference type="EMBL" id="MFC7405788.1"/>
    </source>
</evidence>
<evidence type="ECO:0000256" key="8">
    <source>
        <dbReference type="ARBA" id="ARBA00023277"/>
    </source>
</evidence>
<dbReference type="InterPro" id="IPR029056">
    <property type="entry name" value="Ribokinase-like"/>
</dbReference>
<keyword evidence="12" id="KW-1185">Reference proteome</keyword>
<feature type="active site" description="Proton acceptor" evidence="9">
    <location>
        <position position="249"/>
    </location>
</feature>
<comment type="subunit">
    <text evidence="9">Homodimer.</text>
</comment>
<sequence>MTPSVCVVGSLNLDRVAHLARLPTTGETLHAEGVALLPGGKGANQAVAAARLGGDVAMVGAVGEDEAGRTLLAAARADGVDVDGVARVAGIRTGEALILVATGGDNVIVVSRGANWTVEPAGVRASMPSADVVVTSLEIPDDAVLTAARRARELGAHFVLNPSPYRPLDGQLLDLVDTLVVNETELAELAGRQDGDLEDAMRTVRTGRHQTLVVTRGAAGAAVLGSGADGVEHVAAPRVDAVDTSGCGDAFTGALALGLAAGHRVTETLPRALAVGAFAATRRGAQPSYPSAAELAAWPAVASSGIR</sequence>
<gene>
    <name evidence="9" type="primary">rbsK</name>
    <name evidence="11" type="ORF">ACFQQL_11760</name>
</gene>
<feature type="binding site" evidence="9">
    <location>
        <begin position="248"/>
        <end position="249"/>
    </location>
    <ligand>
        <name>ATP</name>
        <dbReference type="ChEBI" id="CHEBI:30616"/>
    </ligand>
</feature>
<keyword evidence="3 9" id="KW-0547">Nucleotide-binding</keyword>
<organism evidence="11 12">
    <name type="scientific">Georgenia alba</name>
    <dbReference type="NCBI Taxonomy" id="2233858"/>
    <lineage>
        <taxon>Bacteria</taxon>
        <taxon>Bacillati</taxon>
        <taxon>Actinomycetota</taxon>
        <taxon>Actinomycetes</taxon>
        <taxon>Micrococcales</taxon>
        <taxon>Bogoriellaceae</taxon>
        <taxon>Georgenia</taxon>
    </lineage>
</organism>
<evidence type="ECO:0000256" key="4">
    <source>
        <dbReference type="ARBA" id="ARBA00022777"/>
    </source>
</evidence>
<evidence type="ECO:0000313" key="12">
    <source>
        <dbReference type="Proteomes" id="UP001596455"/>
    </source>
</evidence>
<comment type="subcellular location">
    <subcellularLocation>
        <location evidence="9">Cytoplasm</location>
    </subcellularLocation>
</comment>
<dbReference type="GO" id="GO:0004747">
    <property type="term" value="F:ribokinase activity"/>
    <property type="evidence" value="ECO:0007669"/>
    <property type="project" value="UniProtKB-EC"/>
</dbReference>
<proteinExistence type="inferred from homology"/>
<feature type="binding site" evidence="9">
    <location>
        <position position="284"/>
    </location>
    <ligand>
        <name>K(+)</name>
        <dbReference type="ChEBI" id="CHEBI:29103"/>
    </ligand>
</feature>